<name>A0A0S6VX01_9BACT</name>
<dbReference type="Pfam" id="PF00535">
    <property type="entry name" value="Glycos_transf_2"/>
    <property type="match status" value="1"/>
</dbReference>
<dbReference type="EMBL" id="DF820455">
    <property type="protein sequence ID" value="GAK49310.1"/>
    <property type="molecule type" value="Genomic_DNA"/>
</dbReference>
<protein>
    <submittedName>
        <fullName evidence="2">Glycosyl transferase family 2</fullName>
    </submittedName>
</protein>
<dbReference type="AlphaFoldDB" id="A0A0S6VX01"/>
<dbReference type="Proteomes" id="UP000030700">
    <property type="component" value="Unassembled WGS sequence"/>
</dbReference>
<evidence type="ECO:0000313" key="2">
    <source>
        <dbReference type="EMBL" id="GAK49310.1"/>
    </source>
</evidence>
<evidence type="ECO:0000313" key="3">
    <source>
        <dbReference type="Proteomes" id="UP000030700"/>
    </source>
</evidence>
<gene>
    <name evidence="2" type="ORF">U14_00531</name>
</gene>
<dbReference type="InterPro" id="IPR029044">
    <property type="entry name" value="Nucleotide-diphossugar_trans"/>
</dbReference>
<dbReference type="STRING" id="1499966.U14_00531"/>
<dbReference type="HOGENOM" id="CLU_023845_0_1_0"/>
<proteinExistence type="predicted"/>
<dbReference type="PANTHER" id="PTHR43179">
    <property type="entry name" value="RHAMNOSYLTRANSFERASE WBBL"/>
    <property type="match status" value="1"/>
</dbReference>
<dbReference type="SUPFAM" id="SSF53448">
    <property type="entry name" value="Nucleotide-diphospho-sugar transferases"/>
    <property type="match status" value="1"/>
</dbReference>
<feature type="domain" description="Glycosyltransferase 2-like" evidence="1">
    <location>
        <begin position="6"/>
        <end position="163"/>
    </location>
</feature>
<dbReference type="PANTHER" id="PTHR43179:SF7">
    <property type="entry name" value="RHAMNOSYLTRANSFERASE WBBL"/>
    <property type="match status" value="1"/>
</dbReference>
<dbReference type="InterPro" id="IPR001173">
    <property type="entry name" value="Glyco_trans_2-like"/>
</dbReference>
<sequence>MTDVAVIIVNWNTRELLRQCLASAYQQTSGIAFEVWVIDNASSDGSAEMVAQEFPQTRLIRNAENVGFAKANNQALRRASARYYLLLNSDTALRDNAIAQMVAFLDTQPTVGIAGTRLLNSDGSWQASFDNFPRTPLDMLRDKLNSSRRMRWENRLLCRDVSTNFAVDYLIGAVFMIRRETIEQIGLLDETFFMYAEDIDWCYRAAQAGWQAYYLGEFAVFHHNRGSSQKSPEQARQLQRLRDESLLRFYRKHHRWFVWGMMMAILALKL</sequence>
<reference evidence="2" key="1">
    <citation type="journal article" date="2015" name="PeerJ">
        <title>First genomic representation of candidate bacterial phylum KSB3 points to enhanced environmental sensing as a trigger of wastewater bulking.</title>
        <authorList>
            <person name="Sekiguchi Y."/>
            <person name="Ohashi A."/>
            <person name="Parks D.H."/>
            <person name="Yamauchi T."/>
            <person name="Tyson G.W."/>
            <person name="Hugenholtz P."/>
        </authorList>
    </citation>
    <scope>NUCLEOTIDE SEQUENCE [LARGE SCALE GENOMIC DNA]</scope>
</reference>
<keyword evidence="2" id="KW-0808">Transferase</keyword>
<accession>A0A0S6VX01</accession>
<organism evidence="2">
    <name type="scientific">Candidatus Moduliflexus flocculans</name>
    <dbReference type="NCBI Taxonomy" id="1499966"/>
    <lineage>
        <taxon>Bacteria</taxon>
        <taxon>Candidatus Moduliflexota</taxon>
        <taxon>Candidatus Moduliflexia</taxon>
        <taxon>Candidatus Moduliflexales</taxon>
        <taxon>Candidatus Moduliflexaceae</taxon>
    </lineage>
</organism>
<keyword evidence="3" id="KW-1185">Reference proteome</keyword>
<dbReference type="Gene3D" id="3.90.550.10">
    <property type="entry name" value="Spore Coat Polysaccharide Biosynthesis Protein SpsA, Chain A"/>
    <property type="match status" value="1"/>
</dbReference>
<evidence type="ECO:0000259" key="1">
    <source>
        <dbReference type="Pfam" id="PF00535"/>
    </source>
</evidence>
<dbReference type="GO" id="GO:0016740">
    <property type="term" value="F:transferase activity"/>
    <property type="evidence" value="ECO:0007669"/>
    <property type="project" value="UniProtKB-KW"/>
</dbReference>
<dbReference type="CDD" id="cd04186">
    <property type="entry name" value="GT_2_like_c"/>
    <property type="match status" value="1"/>
</dbReference>